<sequence length="235" mass="24248">MAVYPLALPAGPLVQGQQGFDPQYLNYSSPEAGGRIGGVSAGNPLWIGTWSLDRVDLEDGSAVRAFLDRQRDGQRTFLGRDLLRPFPLAYARGFAGMVRAGGGAFSGAATNWTQAISSEGDATLTIYGLPAGFALAVGDYIGFKWDAAGAPAGSFTRRTLARAVVAATANGAGTISVLAEPPLPTLTVVPAIAVAHFDEPACVMKLVPGESKAGVTGRGLAQSGLSITAIQELRE</sequence>
<protein>
    <submittedName>
        <fullName evidence="1">Uncharacterized protein</fullName>
    </submittedName>
</protein>
<evidence type="ECO:0000313" key="2">
    <source>
        <dbReference type="Proteomes" id="UP001138540"/>
    </source>
</evidence>
<comment type="caution">
    <text evidence="1">The sequence shown here is derived from an EMBL/GenBank/DDBJ whole genome shotgun (WGS) entry which is preliminary data.</text>
</comment>
<dbReference type="EMBL" id="JACHKA010000001">
    <property type="protein sequence ID" value="MBB5987437.1"/>
    <property type="molecule type" value="Genomic_DNA"/>
</dbReference>
<dbReference type="RefSeq" id="WP_184155975.1">
    <property type="nucleotide sequence ID" value="NZ_JACHKA010000001.1"/>
</dbReference>
<accession>A0ABR6NJH1</accession>
<evidence type="ECO:0000313" key="1">
    <source>
        <dbReference type="EMBL" id="MBB5987437.1"/>
    </source>
</evidence>
<proteinExistence type="predicted"/>
<reference evidence="1 2" key="1">
    <citation type="submission" date="2020-08" db="EMBL/GenBank/DDBJ databases">
        <title>Exploring microbial biodiversity for novel pathways involved in the catabolism of aromatic compounds derived from lignin.</title>
        <authorList>
            <person name="Elkins J."/>
        </authorList>
    </citation>
    <scope>NUCLEOTIDE SEQUENCE [LARGE SCALE GENOMIC DNA]</scope>
    <source>
        <strain evidence="1 2">B1D3A</strain>
    </source>
</reference>
<organism evidence="1 2">
    <name type="scientific">Sphingobium lignivorans</name>
    <dbReference type="NCBI Taxonomy" id="2735886"/>
    <lineage>
        <taxon>Bacteria</taxon>
        <taxon>Pseudomonadati</taxon>
        <taxon>Pseudomonadota</taxon>
        <taxon>Alphaproteobacteria</taxon>
        <taxon>Sphingomonadales</taxon>
        <taxon>Sphingomonadaceae</taxon>
        <taxon>Sphingobium</taxon>
    </lineage>
</organism>
<keyword evidence="2" id="KW-1185">Reference proteome</keyword>
<gene>
    <name evidence="1" type="ORF">HNP60_003411</name>
</gene>
<dbReference type="Proteomes" id="UP001138540">
    <property type="component" value="Unassembled WGS sequence"/>
</dbReference>
<name>A0ABR6NJH1_9SPHN</name>